<comment type="caution">
    <text evidence="2">The sequence shown here is derived from an EMBL/GenBank/DDBJ whole genome shotgun (WGS) entry which is preliminary data.</text>
</comment>
<dbReference type="EMBL" id="NSJV01000232">
    <property type="protein sequence ID" value="PAU48564.1"/>
    <property type="molecule type" value="Genomic_DNA"/>
</dbReference>
<evidence type="ECO:0000313" key="3">
    <source>
        <dbReference type="Proteomes" id="UP000218944"/>
    </source>
</evidence>
<proteinExistence type="predicted"/>
<protein>
    <submittedName>
        <fullName evidence="2">Uncharacterized protein</fullName>
    </submittedName>
</protein>
<evidence type="ECO:0000256" key="1">
    <source>
        <dbReference type="SAM" id="MobiDB-lite"/>
    </source>
</evidence>
<feature type="region of interest" description="Disordered" evidence="1">
    <location>
        <begin position="1"/>
        <end position="20"/>
    </location>
</feature>
<keyword evidence="3" id="KW-1185">Reference proteome</keyword>
<reference evidence="2 3" key="1">
    <citation type="submission" date="2017-08" db="EMBL/GenBank/DDBJ databases">
        <title>Genome sequence of Streptomyces albireticuli NRRL B-1670.</title>
        <authorList>
            <person name="Graham D.E."/>
            <person name="Mahan K.M."/>
            <person name="Klingeman D.M."/>
            <person name="Hettich R.L."/>
            <person name="Parry R.J."/>
            <person name="Spain J.C."/>
        </authorList>
    </citation>
    <scope>NUCLEOTIDE SEQUENCE [LARGE SCALE GENOMIC DNA]</scope>
    <source>
        <strain evidence="2 3">NRRL B-1670</strain>
    </source>
</reference>
<dbReference type="Proteomes" id="UP000218944">
    <property type="component" value="Unassembled WGS sequence"/>
</dbReference>
<dbReference type="RefSeq" id="WP_095581049.1">
    <property type="nucleotide sequence ID" value="NZ_JAJQQQ010000001.1"/>
</dbReference>
<gene>
    <name evidence="2" type="ORF">CK936_12550</name>
</gene>
<sequence>MTVDQWHASPSRQADATTDSATGEVRLPVALFQFESLQGTVDLVLTRLEAVKLYLLLARVLSGSGFVAPGRLA</sequence>
<feature type="compositionally biased region" description="Polar residues" evidence="1">
    <location>
        <begin position="8"/>
        <end position="20"/>
    </location>
</feature>
<organism evidence="2 3">
    <name type="scientific">Streptomyces albireticuli</name>
    <dbReference type="NCBI Taxonomy" id="1940"/>
    <lineage>
        <taxon>Bacteria</taxon>
        <taxon>Bacillati</taxon>
        <taxon>Actinomycetota</taxon>
        <taxon>Actinomycetes</taxon>
        <taxon>Kitasatosporales</taxon>
        <taxon>Streptomycetaceae</taxon>
        <taxon>Streptomyces</taxon>
    </lineage>
</organism>
<evidence type="ECO:0000313" key="2">
    <source>
        <dbReference type="EMBL" id="PAU48564.1"/>
    </source>
</evidence>
<name>A0A2A2DAL4_9ACTN</name>
<accession>A0A2A2DAL4</accession>
<dbReference type="AlphaFoldDB" id="A0A2A2DAL4"/>